<comment type="caution">
    <text evidence="2">The sequence shown here is derived from an EMBL/GenBank/DDBJ whole genome shotgun (WGS) entry which is preliminary data.</text>
</comment>
<name>K0R7T8_THAOC</name>
<dbReference type="AlphaFoldDB" id="K0R7T8"/>
<keyword evidence="3" id="KW-1185">Reference proteome</keyword>
<evidence type="ECO:0000313" key="3">
    <source>
        <dbReference type="Proteomes" id="UP000266841"/>
    </source>
</evidence>
<dbReference type="Proteomes" id="UP000266841">
    <property type="component" value="Unassembled WGS sequence"/>
</dbReference>
<proteinExistence type="predicted"/>
<sequence>EKARREKEAADAAAEKARREKEAADAAADKARREKEAEKALLDEWKEPPIPLDESVKATTRFFHCNKVSCSKVWCKECHDKLQPSSGRRGRKSQKVEVCRDCKIDVFAMKIEGADVRYLKRGYHTEGKNKCRFDFYCAGEDCCKRFVWMP</sequence>
<dbReference type="EMBL" id="AGNL01049251">
    <property type="protein sequence ID" value="EJK44766.1"/>
    <property type="molecule type" value="Genomic_DNA"/>
</dbReference>
<organism evidence="2 3">
    <name type="scientific">Thalassiosira oceanica</name>
    <name type="common">Marine diatom</name>
    <dbReference type="NCBI Taxonomy" id="159749"/>
    <lineage>
        <taxon>Eukaryota</taxon>
        <taxon>Sar</taxon>
        <taxon>Stramenopiles</taxon>
        <taxon>Ochrophyta</taxon>
        <taxon>Bacillariophyta</taxon>
        <taxon>Coscinodiscophyceae</taxon>
        <taxon>Thalassiosirophycidae</taxon>
        <taxon>Thalassiosirales</taxon>
        <taxon>Thalassiosiraceae</taxon>
        <taxon>Thalassiosira</taxon>
    </lineage>
</organism>
<evidence type="ECO:0000313" key="2">
    <source>
        <dbReference type="EMBL" id="EJK44766.1"/>
    </source>
</evidence>
<protein>
    <submittedName>
        <fullName evidence="2">Uncharacterized protein</fullName>
    </submittedName>
</protein>
<gene>
    <name evidence="2" type="ORF">THAOC_36668</name>
</gene>
<evidence type="ECO:0000256" key="1">
    <source>
        <dbReference type="SAM" id="MobiDB-lite"/>
    </source>
</evidence>
<reference evidence="2 3" key="1">
    <citation type="journal article" date="2012" name="Genome Biol.">
        <title>Genome and low-iron response of an oceanic diatom adapted to chronic iron limitation.</title>
        <authorList>
            <person name="Lommer M."/>
            <person name="Specht M."/>
            <person name="Roy A.S."/>
            <person name="Kraemer L."/>
            <person name="Andreson R."/>
            <person name="Gutowska M.A."/>
            <person name="Wolf J."/>
            <person name="Bergner S.V."/>
            <person name="Schilhabel M.B."/>
            <person name="Klostermeier U.C."/>
            <person name="Beiko R.G."/>
            <person name="Rosenstiel P."/>
            <person name="Hippler M."/>
            <person name="Laroche J."/>
        </authorList>
    </citation>
    <scope>NUCLEOTIDE SEQUENCE [LARGE SCALE GENOMIC DNA]</scope>
    <source>
        <strain evidence="2 3">CCMP1005</strain>
    </source>
</reference>
<feature type="region of interest" description="Disordered" evidence="1">
    <location>
        <begin position="1"/>
        <end position="40"/>
    </location>
</feature>
<feature type="non-terminal residue" evidence="2">
    <location>
        <position position="1"/>
    </location>
</feature>
<accession>K0R7T8</accession>